<dbReference type="Pfam" id="PF00239">
    <property type="entry name" value="Resolvase"/>
    <property type="match status" value="1"/>
</dbReference>
<dbReference type="PANTHER" id="PTHR30461">
    <property type="entry name" value="DNA-INVERTASE FROM LAMBDOID PROPHAGE"/>
    <property type="match status" value="1"/>
</dbReference>
<dbReference type="RefSeq" id="WP_188923339.1">
    <property type="nucleotide sequence ID" value="NZ_BMQV01000100.1"/>
</dbReference>
<feature type="active site" description="O-(5'-phospho-DNA)-serine intermediate" evidence="5">
    <location>
        <position position="10"/>
    </location>
</feature>
<organism evidence="7 8">
    <name type="scientific">Shewanella saliphila</name>
    <dbReference type="NCBI Taxonomy" id="2282698"/>
    <lineage>
        <taxon>Bacteria</taxon>
        <taxon>Pseudomonadati</taxon>
        <taxon>Pseudomonadota</taxon>
        <taxon>Gammaproteobacteria</taxon>
        <taxon>Alteromonadales</taxon>
        <taxon>Shewanellaceae</taxon>
        <taxon>Shewanella</taxon>
    </lineage>
</organism>
<dbReference type="PROSITE" id="PS51736">
    <property type="entry name" value="RECOMBINASES_3"/>
    <property type="match status" value="1"/>
</dbReference>
<dbReference type="CDD" id="cd03768">
    <property type="entry name" value="SR_ResInv"/>
    <property type="match status" value="1"/>
</dbReference>
<dbReference type="InterPro" id="IPR006120">
    <property type="entry name" value="Resolvase_HTH_dom"/>
</dbReference>
<dbReference type="InterPro" id="IPR006118">
    <property type="entry name" value="Recombinase_CS"/>
</dbReference>
<proteinExistence type="inferred from homology"/>
<evidence type="ECO:0000259" key="6">
    <source>
        <dbReference type="PROSITE" id="PS51736"/>
    </source>
</evidence>
<dbReference type="InterPro" id="IPR036162">
    <property type="entry name" value="Resolvase-like_N_sf"/>
</dbReference>
<name>A0ABQ2QDD3_9GAMM</name>
<keyword evidence="8" id="KW-1185">Reference proteome</keyword>
<dbReference type="Pfam" id="PF02796">
    <property type="entry name" value="HTH_7"/>
    <property type="match status" value="1"/>
</dbReference>
<evidence type="ECO:0000256" key="5">
    <source>
        <dbReference type="PROSITE-ProRule" id="PRU10137"/>
    </source>
</evidence>
<feature type="domain" description="Resolvase/invertase-type recombinase catalytic" evidence="6">
    <location>
        <begin position="2"/>
        <end position="137"/>
    </location>
</feature>
<evidence type="ECO:0000256" key="1">
    <source>
        <dbReference type="ARBA" id="ARBA00009913"/>
    </source>
</evidence>
<dbReference type="Gene3D" id="3.40.50.1390">
    <property type="entry name" value="Resolvase, N-terminal catalytic domain"/>
    <property type="match status" value="1"/>
</dbReference>
<dbReference type="InterPro" id="IPR050639">
    <property type="entry name" value="SSR_resolvase"/>
</dbReference>
<evidence type="ECO:0000256" key="3">
    <source>
        <dbReference type="ARBA" id="ARBA00023125"/>
    </source>
</evidence>
<dbReference type="PROSITE" id="PS00397">
    <property type="entry name" value="RECOMBINASES_1"/>
    <property type="match status" value="1"/>
</dbReference>
<gene>
    <name evidence="7" type="ORF">GCM10009409_39610</name>
</gene>
<dbReference type="InterPro" id="IPR006119">
    <property type="entry name" value="Resolv_N"/>
</dbReference>
<dbReference type="SMART" id="SM00857">
    <property type="entry name" value="Resolvase"/>
    <property type="match status" value="1"/>
</dbReference>
<dbReference type="SUPFAM" id="SSF53041">
    <property type="entry name" value="Resolvase-like"/>
    <property type="match status" value="1"/>
</dbReference>
<dbReference type="PANTHER" id="PTHR30461:SF26">
    <property type="entry name" value="RESOLVASE HOMOLOG YNEB"/>
    <property type="match status" value="1"/>
</dbReference>
<evidence type="ECO:0000313" key="8">
    <source>
        <dbReference type="Proteomes" id="UP000654367"/>
    </source>
</evidence>
<sequence length="185" mass="20333">MQNIAYVRVSSLDQNTERQLSDCGVALDKTFTDKLSGATTERPELLAMLDYAREGDCIHVHSIDRLARSLVDLQGLISQLNTKGVAVHFHKESLVFSGDANPMNDLLLNMLGAVAQFERATILERQREGIVKAKAAGKYKGRKANTANHDQIKKLLDSGMSVRKVALEIGCNPSTVQRVKAKARS</sequence>
<comment type="similarity">
    <text evidence="1">Belongs to the site-specific recombinase resolvase family.</text>
</comment>
<dbReference type="Proteomes" id="UP000654367">
    <property type="component" value="Unassembled WGS sequence"/>
</dbReference>
<evidence type="ECO:0000256" key="2">
    <source>
        <dbReference type="ARBA" id="ARBA00022908"/>
    </source>
</evidence>
<comment type="caution">
    <text evidence="7">The sequence shown here is derived from an EMBL/GenBank/DDBJ whole genome shotgun (WGS) entry which is preliminary data.</text>
</comment>
<dbReference type="Gene3D" id="1.10.10.60">
    <property type="entry name" value="Homeodomain-like"/>
    <property type="match status" value="1"/>
</dbReference>
<keyword evidence="3" id="KW-0238">DNA-binding</keyword>
<dbReference type="EMBL" id="BMQV01000100">
    <property type="protein sequence ID" value="GGP71824.1"/>
    <property type="molecule type" value="Genomic_DNA"/>
</dbReference>
<evidence type="ECO:0000256" key="4">
    <source>
        <dbReference type="ARBA" id="ARBA00023172"/>
    </source>
</evidence>
<accession>A0ABQ2QDD3</accession>
<protein>
    <submittedName>
        <fullName evidence="7">Resolvase</fullName>
    </submittedName>
</protein>
<evidence type="ECO:0000313" key="7">
    <source>
        <dbReference type="EMBL" id="GGP71824.1"/>
    </source>
</evidence>
<keyword evidence="2" id="KW-0229">DNA integration</keyword>
<keyword evidence="4" id="KW-0233">DNA recombination</keyword>
<reference evidence="8" key="1">
    <citation type="journal article" date="2019" name="Int. J. Syst. Evol. Microbiol.">
        <title>The Global Catalogue of Microorganisms (GCM) 10K type strain sequencing project: providing services to taxonomists for standard genome sequencing and annotation.</title>
        <authorList>
            <consortium name="The Broad Institute Genomics Platform"/>
            <consortium name="The Broad Institute Genome Sequencing Center for Infectious Disease"/>
            <person name="Wu L."/>
            <person name="Ma J."/>
        </authorList>
    </citation>
    <scope>NUCLEOTIDE SEQUENCE [LARGE SCALE GENOMIC DNA]</scope>
    <source>
        <strain evidence="8">JCM 32304</strain>
    </source>
</reference>